<protein>
    <submittedName>
        <fullName evidence="2">Uncharacterized protein</fullName>
    </submittedName>
</protein>
<evidence type="ECO:0000313" key="3">
    <source>
        <dbReference type="Proteomes" id="UP001551675"/>
    </source>
</evidence>
<dbReference type="Proteomes" id="UP001551675">
    <property type="component" value="Unassembled WGS sequence"/>
</dbReference>
<evidence type="ECO:0000313" key="2">
    <source>
        <dbReference type="EMBL" id="MEV0971944.1"/>
    </source>
</evidence>
<organism evidence="2 3">
    <name type="scientific">Microtetraspora glauca</name>
    <dbReference type="NCBI Taxonomy" id="1996"/>
    <lineage>
        <taxon>Bacteria</taxon>
        <taxon>Bacillati</taxon>
        <taxon>Actinomycetota</taxon>
        <taxon>Actinomycetes</taxon>
        <taxon>Streptosporangiales</taxon>
        <taxon>Streptosporangiaceae</taxon>
        <taxon>Microtetraspora</taxon>
    </lineage>
</organism>
<dbReference type="EMBL" id="JBFALK010000014">
    <property type="protein sequence ID" value="MEV0971944.1"/>
    <property type="molecule type" value="Genomic_DNA"/>
</dbReference>
<feature type="signal peptide" evidence="1">
    <location>
        <begin position="1"/>
        <end position="22"/>
    </location>
</feature>
<keyword evidence="1" id="KW-0732">Signal</keyword>
<gene>
    <name evidence="2" type="ORF">AB0I59_25360</name>
</gene>
<feature type="chain" id="PRO_5046593428" evidence="1">
    <location>
        <begin position="23"/>
        <end position="128"/>
    </location>
</feature>
<comment type="caution">
    <text evidence="2">The sequence shown here is derived from an EMBL/GenBank/DDBJ whole genome shotgun (WGS) entry which is preliminary data.</text>
</comment>
<dbReference type="RefSeq" id="WP_063818677.1">
    <property type="nucleotide sequence ID" value="NZ_JBFALK010000014.1"/>
</dbReference>
<name>A0ABV3GJX4_MICGL</name>
<evidence type="ECO:0000256" key="1">
    <source>
        <dbReference type="SAM" id="SignalP"/>
    </source>
</evidence>
<sequence>MIRRTAALAATVLIMVGVPATASTASTGAPAPVKPQGGTIDPHKVQWTSAKPIRNGRYLRVTWWSGVEPCSVLDRVTVKEGRGKVTVTLYEGSAEGAGMCVMLAVKKSTIVKLRAPIGDRRVADGAKR</sequence>
<reference evidence="2 3" key="1">
    <citation type="submission" date="2024-06" db="EMBL/GenBank/DDBJ databases">
        <title>The Natural Products Discovery Center: Release of the First 8490 Sequenced Strains for Exploring Actinobacteria Biosynthetic Diversity.</title>
        <authorList>
            <person name="Kalkreuter E."/>
            <person name="Kautsar S.A."/>
            <person name="Yang D."/>
            <person name="Bader C.D."/>
            <person name="Teijaro C.N."/>
            <person name="Fluegel L."/>
            <person name="Davis C.M."/>
            <person name="Simpson J.R."/>
            <person name="Lauterbach L."/>
            <person name="Steele A.D."/>
            <person name="Gui C."/>
            <person name="Meng S."/>
            <person name="Li G."/>
            <person name="Viehrig K."/>
            <person name="Ye F."/>
            <person name="Su P."/>
            <person name="Kiefer A.F."/>
            <person name="Nichols A."/>
            <person name="Cepeda A.J."/>
            <person name="Yan W."/>
            <person name="Fan B."/>
            <person name="Jiang Y."/>
            <person name="Adhikari A."/>
            <person name="Zheng C.-J."/>
            <person name="Schuster L."/>
            <person name="Cowan T.M."/>
            <person name="Smanski M.J."/>
            <person name="Chevrette M.G."/>
            <person name="De Carvalho L.P.S."/>
            <person name="Shen B."/>
        </authorList>
    </citation>
    <scope>NUCLEOTIDE SEQUENCE [LARGE SCALE GENOMIC DNA]</scope>
    <source>
        <strain evidence="2 3">NPDC050100</strain>
    </source>
</reference>
<accession>A0ABV3GJX4</accession>
<proteinExistence type="predicted"/>
<keyword evidence="3" id="KW-1185">Reference proteome</keyword>